<dbReference type="RefSeq" id="WP_189649555.1">
    <property type="nucleotide sequence ID" value="NZ_BMRC01000010.1"/>
</dbReference>
<evidence type="ECO:0000256" key="2">
    <source>
        <dbReference type="ARBA" id="ARBA00022741"/>
    </source>
</evidence>
<feature type="domain" description="ATP-grasp" evidence="5">
    <location>
        <begin position="112"/>
        <end position="305"/>
    </location>
</feature>
<dbReference type="PROSITE" id="PS00866">
    <property type="entry name" value="CPSASE_1"/>
    <property type="match status" value="1"/>
</dbReference>
<evidence type="ECO:0000256" key="3">
    <source>
        <dbReference type="ARBA" id="ARBA00022840"/>
    </source>
</evidence>
<dbReference type="SUPFAM" id="SSF56059">
    <property type="entry name" value="Glutathione synthetase ATP-binding domain-like"/>
    <property type="match status" value="1"/>
</dbReference>
<dbReference type="PANTHER" id="PTHR43585:SF2">
    <property type="entry name" value="ATP-GRASP ENZYME FSQD"/>
    <property type="match status" value="1"/>
</dbReference>
<dbReference type="PROSITE" id="PS50975">
    <property type="entry name" value="ATP_GRASP"/>
    <property type="match status" value="1"/>
</dbReference>
<name>A0ABV5IPF7_9ACTN</name>
<sequence>MSGTRSLVVLGAADGSLSTYRAAAAMGLRTIAVDRSPDAPGVALADEYLQVSTHDAAAVTAALAGRSDLAGVVAPSSDVAVPALRAVAEAYGLPARLSETAARASVDKWVLRGILDELGVSSYPWIIGDDPADLVARARGMRFPVVVKPADAQSGRGVSRCAAPGDVPAAVEEARRSSYGGLVMVEEEIRGTLCNCECVVDEGRVVFVATSLQEVSPPPLVLTMSRQMPAGLPAGVLDTTRSIMDKVCSRLDYRRGPLNLDLIVTPDGRPYVIELGLRTGGNGTDDMVRLCHGVDPVRAAVQAAVGLPIELRPHRPRPVLWRVLTAGHEGELVSVTGAAAARALPQVAELVLLARPGQRVRPYRDVSDRLGWYVVHADTPEELDAAAAAVTRALRFEVRGDVQR</sequence>
<dbReference type="InterPro" id="IPR013815">
    <property type="entry name" value="ATP_grasp_subdomain_1"/>
</dbReference>
<keyword evidence="3 4" id="KW-0067">ATP-binding</keyword>
<dbReference type="Proteomes" id="UP001589647">
    <property type="component" value="Unassembled WGS sequence"/>
</dbReference>
<keyword evidence="2 4" id="KW-0547">Nucleotide-binding</keyword>
<dbReference type="Gene3D" id="3.40.50.20">
    <property type="match status" value="1"/>
</dbReference>
<dbReference type="EMBL" id="JBHMEI010000030">
    <property type="protein sequence ID" value="MFB9205649.1"/>
    <property type="molecule type" value="Genomic_DNA"/>
</dbReference>
<evidence type="ECO:0000256" key="1">
    <source>
        <dbReference type="ARBA" id="ARBA00022598"/>
    </source>
</evidence>
<gene>
    <name evidence="6" type="ORF">ACFFV7_30950</name>
</gene>
<dbReference type="Pfam" id="PF18603">
    <property type="entry name" value="LAL_C2"/>
    <property type="match status" value="1"/>
</dbReference>
<dbReference type="InterPro" id="IPR016185">
    <property type="entry name" value="PreATP-grasp_dom_sf"/>
</dbReference>
<dbReference type="SUPFAM" id="SSF52440">
    <property type="entry name" value="PreATP-grasp domain"/>
    <property type="match status" value="1"/>
</dbReference>
<dbReference type="InterPro" id="IPR011761">
    <property type="entry name" value="ATP-grasp"/>
</dbReference>
<dbReference type="InterPro" id="IPR040570">
    <property type="entry name" value="LAL_C2"/>
</dbReference>
<keyword evidence="1" id="KW-0436">Ligase</keyword>
<evidence type="ECO:0000313" key="7">
    <source>
        <dbReference type="Proteomes" id="UP001589647"/>
    </source>
</evidence>
<keyword evidence="7" id="KW-1185">Reference proteome</keyword>
<reference evidence="6 7" key="1">
    <citation type="submission" date="2024-09" db="EMBL/GenBank/DDBJ databases">
        <authorList>
            <person name="Sun Q."/>
            <person name="Mori K."/>
        </authorList>
    </citation>
    <scope>NUCLEOTIDE SEQUENCE [LARGE SCALE GENOMIC DNA]</scope>
    <source>
        <strain evidence="6 7">CCM 3426</strain>
    </source>
</reference>
<organism evidence="6 7">
    <name type="scientific">Nonomuraea spiralis</name>
    <dbReference type="NCBI Taxonomy" id="46182"/>
    <lineage>
        <taxon>Bacteria</taxon>
        <taxon>Bacillati</taxon>
        <taxon>Actinomycetota</taxon>
        <taxon>Actinomycetes</taxon>
        <taxon>Streptosporangiales</taxon>
        <taxon>Streptosporangiaceae</taxon>
        <taxon>Nonomuraea</taxon>
    </lineage>
</organism>
<dbReference type="Gene3D" id="3.30.1490.20">
    <property type="entry name" value="ATP-grasp fold, A domain"/>
    <property type="match status" value="1"/>
</dbReference>
<evidence type="ECO:0000259" key="5">
    <source>
        <dbReference type="PROSITE" id="PS50975"/>
    </source>
</evidence>
<proteinExistence type="predicted"/>
<dbReference type="InterPro" id="IPR052032">
    <property type="entry name" value="ATP-dep_AA_Ligase"/>
</dbReference>
<comment type="caution">
    <text evidence="6">The sequence shown here is derived from an EMBL/GenBank/DDBJ whole genome shotgun (WGS) entry which is preliminary data.</text>
</comment>
<accession>A0ABV5IPF7</accession>
<evidence type="ECO:0000256" key="4">
    <source>
        <dbReference type="PROSITE-ProRule" id="PRU00409"/>
    </source>
</evidence>
<dbReference type="Pfam" id="PF13535">
    <property type="entry name" value="ATP-grasp_4"/>
    <property type="match status" value="1"/>
</dbReference>
<evidence type="ECO:0000313" key="6">
    <source>
        <dbReference type="EMBL" id="MFB9205649.1"/>
    </source>
</evidence>
<dbReference type="Gene3D" id="3.30.470.20">
    <property type="entry name" value="ATP-grasp fold, B domain"/>
    <property type="match status" value="1"/>
</dbReference>
<dbReference type="InterPro" id="IPR005479">
    <property type="entry name" value="CPAse_ATP-bd"/>
</dbReference>
<dbReference type="PANTHER" id="PTHR43585">
    <property type="entry name" value="FUMIPYRROLE BIOSYNTHESIS PROTEIN C"/>
    <property type="match status" value="1"/>
</dbReference>
<protein>
    <submittedName>
        <fullName evidence="6">ATP-grasp domain-containing protein</fullName>
    </submittedName>
</protein>